<accession>A0ABX7Q4C8</accession>
<dbReference type="InterPro" id="IPR005646">
    <property type="entry name" value="FapA"/>
</dbReference>
<evidence type="ECO:0000313" key="3">
    <source>
        <dbReference type="EMBL" id="QSV46301.1"/>
    </source>
</evidence>
<dbReference type="Proteomes" id="UP000663651">
    <property type="component" value="Chromosome"/>
</dbReference>
<dbReference type="EMBL" id="CP071382">
    <property type="protein sequence ID" value="QSV46301.1"/>
    <property type="molecule type" value="Genomic_DNA"/>
</dbReference>
<organism evidence="3 4">
    <name type="scientific">Geobacter benzoatilyticus</name>
    <dbReference type="NCBI Taxonomy" id="2815309"/>
    <lineage>
        <taxon>Bacteria</taxon>
        <taxon>Pseudomonadati</taxon>
        <taxon>Thermodesulfobacteriota</taxon>
        <taxon>Desulfuromonadia</taxon>
        <taxon>Geobacterales</taxon>
        <taxon>Geobacteraceae</taxon>
        <taxon>Geobacter</taxon>
    </lineage>
</organism>
<gene>
    <name evidence="3" type="ORF">JZM60_03210</name>
</gene>
<dbReference type="Pfam" id="PF03961">
    <property type="entry name" value="FapA"/>
    <property type="match status" value="1"/>
</dbReference>
<feature type="coiled-coil region" evidence="1">
    <location>
        <begin position="432"/>
        <end position="502"/>
    </location>
</feature>
<evidence type="ECO:0000313" key="4">
    <source>
        <dbReference type="Proteomes" id="UP000663651"/>
    </source>
</evidence>
<sequence length="546" mass="58616">MGKSFTTTAGITFILADDRKLKASYVPASEKAQINLGFVRQALISAGFADLFIYDHALVELIKRYNAATQEFVYDIGEERDATFIARSTPDNIEAYLTLTRAYGGKPALAEQVHKTLREQGIIYGVINEEIEAAIAAGEAKDLLIARGIPCEPGTDAELVSLLPQINDRQPQLMDNDIVDYRNKGEMICVSAGDPLMRRIPPSQGKPGTNLMGKEVLPPPAKDIQFTQNLEGTAFAPDDPDLLIAAIDGQPVIVANGVVVEPIIKVKTVDLSTGNITFKGSIDIAGDVTLAMTVRATGDVTIGGVVEGATVEAGGNVLVRGGIIGQGESRDKQGKLGQESSMIRAKGNIQALFVENSRLEADGMIQIDGFAMQSELVAGTQVVVGQDGNSQGHIIGGSCQAISRVQAVTLGSPAGVHTAVSVGINPHVKEKLSTVKLKIREAERDLEELTKRLEYFASDPHRETSAQANETRYVRDKLATTLSELTSEKKRLEKRLEQATDAQIRVGRAVLSGVVISIGTRTLEIREDIEGGVTFRQEDDAIVSSQ</sequence>
<dbReference type="InterPro" id="IPR046865">
    <property type="entry name" value="FapA_b_solenoid"/>
</dbReference>
<reference evidence="3 4" key="1">
    <citation type="submission" date="2021-03" db="EMBL/GenBank/DDBJ databases">
        <title>Geobacter metallireducens gen. nov. sp. nov., a microorganism capable of coupling the complete oxidation of organic compounds to the reduction of iron and other metals.</title>
        <authorList>
            <person name="Li Y."/>
        </authorList>
    </citation>
    <scope>NUCLEOTIDE SEQUENCE [LARGE SCALE GENOMIC DNA]</scope>
    <source>
        <strain evidence="3 4">Jerry-YX</strain>
    </source>
</reference>
<dbReference type="InterPro" id="IPR046866">
    <property type="entry name" value="FapA_N"/>
</dbReference>
<dbReference type="RefSeq" id="WP_207164083.1">
    <property type="nucleotide sequence ID" value="NZ_CP071382.1"/>
</dbReference>
<evidence type="ECO:0000259" key="2">
    <source>
        <dbReference type="Pfam" id="PF20250"/>
    </source>
</evidence>
<name>A0ABX7Q4C8_9BACT</name>
<feature type="domain" description="Flagellar Assembly Protein A N-terminal region" evidence="2">
    <location>
        <begin position="89"/>
        <end position="254"/>
    </location>
</feature>
<keyword evidence="4" id="KW-1185">Reference proteome</keyword>
<keyword evidence="1" id="KW-0175">Coiled coil</keyword>
<dbReference type="Pfam" id="PF20250">
    <property type="entry name" value="FapA_N"/>
    <property type="match status" value="1"/>
</dbReference>
<proteinExistence type="predicted"/>
<dbReference type="PANTHER" id="PTHR38032">
    <property type="entry name" value="POLYMERASE-RELATED"/>
    <property type="match status" value="1"/>
</dbReference>
<protein>
    <submittedName>
        <fullName evidence="3">DUF342 domain-containing protein</fullName>
    </submittedName>
</protein>
<dbReference type="PANTHER" id="PTHR38032:SF1">
    <property type="entry name" value="RNA-BINDING PROTEIN KHPB N-TERMINAL DOMAIN-CONTAINING PROTEIN"/>
    <property type="match status" value="1"/>
</dbReference>
<evidence type="ECO:0000256" key="1">
    <source>
        <dbReference type="SAM" id="Coils"/>
    </source>
</evidence>